<keyword evidence="2 7" id="KW-0540">Nuclease</keyword>
<evidence type="ECO:0000256" key="5">
    <source>
        <dbReference type="ARBA" id="ARBA00022801"/>
    </source>
</evidence>
<dbReference type="Pfam" id="PF02130">
    <property type="entry name" value="YbeY"/>
    <property type="match status" value="1"/>
</dbReference>
<evidence type="ECO:0000256" key="7">
    <source>
        <dbReference type="HAMAP-Rule" id="MF_00009"/>
    </source>
</evidence>
<keyword evidence="6 7" id="KW-0862">Zinc</keyword>
<keyword evidence="7" id="KW-0698">rRNA processing</keyword>
<comment type="similarity">
    <text evidence="1 7">Belongs to the endoribonuclease YbeY family.</text>
</comment>
<comment type="caution">
    <text evidence="8">The sequence shown here is derived from an EMBL/GenBank/DDBJ whole genome shotgun (WGS) entry which is preliminary data.</text>
</comment>
<accession>A0A0G0Q282</accession>
<dbReference type="EMBL" id="LBXN01000004">
    <property type="protein sequence ID" value="KKR34218.1"/>
    <property type="molecule type" value="Genomic_DNA"/>
</dbReference>
<name>A0A0G0Q282_9BACT</name>
<evidence type="ECO:0000256" key="4">
    <source>
        <dbReference type="ARBA" id="ARBA00022759"/>
    </source>
</evidence>
<dbReference type="GO" id="GO:0004521">
    <property type="term" value="F:RNA endonuclease activity"/>
    <property type="evidence" value="ECO:0007669"/>
    <property type="project" value="UniProtKB-UniRule"/>
</dbReference>
<dbReference type="PATRIC" id="fig|1618450.3.peg.137"/>
<protein>
    <recommendedName>
        <fullName evidence="7">Endoribonuclease YbeY</fullName>
        <ecNumber evidence="7">3.1.-.-</ecNumber>
    </recommendedName>
</protein>
<dbReference type="HAMAP" id="MF_00009">
    <property type="entry name" value="Endoribonucl_YbeY"/>
    <property type="match status" value="1"/>
</dbReference>
<evidence type="ECO:0000256" key="2">
    <source>
        <dbReference type="ARBA" id="ARBA00022722"/>
    </source>
</evidence>
<evidence type="ECO:0000313" key="8">
    <source>
        <dbReference type="EMBL" id="KKR34218.1"/>
    </source>
</evidence>
<dbReference type="InterPro" id="IPR023091">
    <property type="entry name" value="MetalPrtase_cat_dom_sf_prd"/>
</dbReference>
<keyword evidence="7" id="KW-0963">Cytoplasm</keyword>
<evidence type="ECO:0000313" key="9">
    <source>
        <dbReference type="Proteomes" id="UP000034539"/>
    </source>
</evidence>
<dbReference type="GO" id="GO:0006364">
    <property type="term" value="P:rRNA processing"/>
    <property type="evidence" value="ECO:0007669"/>
    <property type="project" value="UniProtKB-UniRule"/>
</dbReference>
<dbReference type="InterPro" id="IPR002036">
    <property type="entry name" value="YbeY"/>
</dbReference>
<dbReference type="Gene3D" id="3.40.390.30">
    <property type="entry name" value="Metalloproteases ('zincins'), catalytic domain"/>
    <property type="match status" value="1"/>
</dbReference>
<dbReference type="PANTHER" id="PTHR46986">
    <property type="entry name" value="ENDORIBONUCLEASE YBEY, CHLOROPLASTIC"/>
    <property type="match status" value="1"/>
</dbReference>
<gene>
    <name evidence="7" type="primary">ybeY</name>
    <name evidence="8" type="ORF">UT63_C0004G0005</name>
</gene>
<evidence type="ECO:0000256" key="6">
    <source>
        <dbReference type="ARBA" id="ARBA00022833"/>
    </source>
</evidence>
<keyword evidence="7" id="KW-0690">Ribosome biogenesis</keyword>
<dbReference type="NCBIfam" id="TIGR00043">
    <property type="entry name" value="rRNA maturation RNase YbeY"/>
    <property type="match status" value="1"/>
</dbReference>
<reference evidence="8 9" key="1">
    <citation type="journal article" date="2015" name="Nature">
        <title>rRNA introns, odd ribosomes, and small enigmatic genomes across a large radiation of phyla.</title>
        <authorList>
            <person name="Brown C.T."/>
            <person name="Hug L.A."/>
            <person name="Thomas B.C."/>
            <person name="Sharon I."/>
            <person name="Castelle C.J."/>
            <person name="Singh A."/>
            <person name="Wilkins M.J."/>
            <person name="Williams K.H."/>
            <person name="Banfield J.F."/>
        </authorList>
    </citation>
    <scope>NUCLEOTIDE SEQUENCE [LARGE SCALE GENOMIC DNA]</scope>
</reference>
<comment type="function">
    <text evidence="7">Single strand-specific metallo-endoribonuclease involved in late-stage 70S ribosome quality control and in maturation of the 3' terminus of the 16S rRNA.</text>
</comment>
<feature type="binding site" evidence="7">
    <location>
        <position position="123"/>
    </location>
    <ligand>
        <name>Zn(2+)</name>
        <dbReference type="ChEBI" id="CHEBI:29105"/>
        <note>catalytic</note>
    </ligand>
</feature>
<organism evidence="8 9">
    <name type="scientific">Candidatus Gottesmanbacteria bacterium GW2011_GWC2_39_8</name>
    <dbReference type="NCBI Taxonomy" id="1618450"/>
    <lineage>
        <taxon>Bacteria</taxon>
        <taxon>Candidatus Gottesmaniibacteriota</taxon>
    </lineage>
</organism>
<sequence length="130" mass="14896">MLKLFINTESRYPVTRSLISTAIENTLEERKMKGDIEVSVSIVGDRKMRELNKKYRNIDDTTDVLSFPLEDPSDARPFVDAPDNVMRLGDIVVSYPQAIEEATEENKLVDQKINELVEHGLLHLLGYHHD</sequence>
<dbReference type="InterPro" id="IPR020549">
    <property type="entry name" value="YbeY_CS"/>
</dbReference>
<dbReference type="GO" id="GO:0005737">
    <property type="term" value="C:cytoplasm"/>
    <property type="evidence" value="ECO:0007669"/>
    <property type="project" value="UniProtKB-SubCell"/>
</dbReference>
<dbReference type="AlphaFoldDB" id="A0A0G0Q282"/>
<evidence type="ECO:0000256" key="1">
    <source>
        <dbReference type="ARBA" id="ARBA00010875"/>
    </source>
</evidence>
<dbReference type="EC" id="3.1.-.-" evidence="7"/>
<dbReference type="PANTHER" id="PTHR46986:SF1">
    <property type="entry name" value="ENDORIBONUCLEASE YBEY, CHLOROPLASTIC"/>
    <property type="match status" value="1"/>
</dbReference>
<comment type="subcellular location">
    <subcellularLocation>
        <location evidence="7">Cytoplasm</location>
    </subcellularLocation>
</comment>
<keyword evidence="5 7" id="KW-0378">Hydrolase</keyword>
<proteinExistence type="inferred from homology"/>
<feature type="binding site" evidence="7">
    <location>
        <position position="119"/>
    </location>
    <ligand>
        <name>Zn(2+)</name>
        <dbReference type="ChEBI" id="CHEBI:29105"/>
        <note>catalytic</note>
    </ligand>
</feature>
<feature type="binding site" evidence="7">
    <location>
        <position position="129"/>
    </location>
    <ligand>
        <name>Zn(2+)</name>
        <dbReference type="ChEBI" id="CHEBI:29105"/>
        <note>catalytic</note>
    </ligand>
</feature>
<dbReference type="GO" id="GO:0004222">
    <property type="term" value="F:metalloendopeptidase activity"/>
    <property type="evidence" value="ECO:0007669"/>
    <property type="project" value="InterPro"/>
</dbReference>
<keyword evidence="4 7" id="KW-0255">Endonuclease</keyword>
<dbReference type="Proteomes" id="UP000034539">
    <property type="component" value="Unassembled WGS sequence"/>
</dbReference>
<comment type="cofactor">
    <cofactor evidence="7">
        <name>Zn(2+)</name>
        <dbReference type="ChEBI" id="CHEBI:29105"/>
    </cofactor>
    <text evidence="7">Binds 1 zinc ion.</text>
</comment>
<dbReference type="PROSITE" id="PS01306">
    <property type="entry name" value="UPF0054"/>
    <property type="match status" value="1"/>
</dbReference>
<evidence type="ECO:0000256" key="3">
    <source>
        <dbReference type="ARBA" id="ARBA00022723"/>
    </source>
</evidence>
<dbReference type="GO" id="GO:0008270">
    <property type="term" value="F:zinc ion binding"/>
    <property type="evidence" value="ECO:0007669"/>
    <property type="project" value="UniProtKB-UniRule"/>
</dbReference>
<keyword evidence="3 7" id="KW-0479">Metal-binding</keyword>
<dbReference type="SUPFAM" id="SSF55486">
    <property type="entry name" value="Metalloproteases ('zincins'), catalytic domain"/>
    <property type="match status" value="1"/>
</dbReference>